<comment type="caution">
    <text evidence="1">The sequence shown here is derived from an EMBL/GenBank/DDBJ whole genome shotgun (WGS) entry which is preliminary data.</text>
</comment>
<reference evidence="1 2" key="1">
    <citation type="journal article" date="2014" name="Genome Announc.">
        <title>Draft Genome Sequence of Lysobacter capsici AZ78, a Bacterium Antagonistic to Plant-Pathogenic Oomycetes.</title>
        <authorList>
            <person name="Puopolo G."/>
            <person name="Sonego P."/>
            <person name="Engelen K."/>
            <person name="Pertot I."/>
        </authorList>
    </citation>
    <scope>NUCLEOTIDE SEQUENCE [LARGE SCALE GENOMIC DNA]</scope>
    <source>
        <strain evidence="1 2">AZ78</strain>
    </source>
</reference>
<accession>A0A108UAD2</accession>
<evidence type="ECO:0000313" key="2">
    <source>
        <dbReference type="Proteomes" id="UP000023435"/>
    </source>
</evidence>
<name>A0A108UAD2_9GAMM</name>
<dbReference type="AlphaFoldDB" id="A0A108UAD2"/>
<sequence length="124" mass="13409">MTDTDLPLDGPFAGVDLAQVDPALRRGFIEAAQDFADVIAGRSPRHAGEDREGPVASDGGSRWYRGHGYNLLVLKRLSQFGGVAGLVYGPVLSFDEVFSPHERQLSATRFYTYDALRALLGPSA</sequence>
<dbReference type="RefSeq" id="WP_036114238.1">
    <property type="nucleotide sequence ID" value="NZ_JAJA02000001.1"/>
</dbReference>
<dbReference type="EMBL" id="JAJA02000001">
    <property type="protein sequence ID" value="KWS05489.1"/>
    <property type="molecule type" value="Genomic_DNA"/>
</dbReference>
<protein>
    <submittedName>
        <fullName evidence="1">Uncharacterized protein</fullName>
    </submittedName>
</protein>
<keyword evidence="2" id="KW-1185">Reference proteome</keyword>
<proteinExistence type="predicted"/>
<gene>
    <name evidence="1" type="ORF">AZ78_3041</name>
</gene>
<organism evidence="1 2">
    <name type="scientific">Lysobacter capsici AZ78</name>
    <dbReference type="NCBI Taxonomy" id="1444315"/>
    <lineage>
        <taxon>Bacteria</taxon>
        <taxon>Pseudomonadati</taxon>
        <taxon>Pseudomonadota</taxon>
        <taxon>Gammaproteobacteria</taxon>
        <taxon>Lysobacterales</taxon>
        <taxon>Lysobacteraceae</taxon>
        <taxon>Lysobacter</taxon>
    </lineage>
</organism>
<dbReference type="Proteomes" id="UP000023435">
    <property type="component" value="Unassembled WGS sequence"/>
</dbReference>
<evidence type="ECO:0000313" key="1">
    <source>
        <dbReference type="EMBL" id="KWS05489.1"/>
    </source>
</evidence>
<dbReference type="OrthoDB" id="6025747at2"/>